<dbReference type="EMBL" id="BGPR01001565">
    <property type="protein sequence ID" value="GBM56803.1"/>
    <property type="molecule type" value="Genomic_DNA"/>
</dbReference>
<proteinExistence type="predicted"/>
<sequence>MTSVTKNKDVKSNTLRSKKESWYKKKHIATHHDDEPNSSTTFAGNMFREIWAELVPFAERTSVETSVKSVKKEKDVSVYYLSRHLIPLSEEQVVP</sequence>
<evidence type="ECO:0000313" key="2">
    <source>
        <dbReference type="Proteomes" id="UP000499080"/>
    </source>
</evidence>
<protein>
    <submittedName>
        <fullName evidence="1">Uncharacterized protein</fullName>
    </submittedName>
</protein>
<accession>A0A4Y2GTE6</accession>
<gene>
    <name evidence="1" type="ORF">AVEN_136566_1</name>
</gene>
<reference evidence="1 2" key="1">
    <citation type="journal article" date="2019" name="Sci. Rep.">
        <title>Orb-weaving spider Araneus ventricosus genome elucidates the spidroin gene catalogue.</title>
        <authorList>
            <person name="Kono N."/>
            <person name="Nakamura H."/>
            <person name="Ohtoshi R."/>
            <person name="Moran D.A.P."/>
            <person name="Shinohara A."/>
            <person name="Yoshida Y."/>
            <person name="Fujiwara M."/>
            <person name="Mori M."/>
            <person name="Tomita M."/>
            <person name="Arakawa K."/>
        </authorList>
    </citation>
    <scope>NUCLEOTIDE SEQUENCE [LARGE SCALE GENOMIC DNA]</scope>
</reference>
<name>A0A4Y2GTE6_ARAVE</name>
<comment type="caution">
    <text evidence="1">The sequence shown here is derived from an EMBL/GenBank/DDBJ whole genome shotgun (WGS) entry which is preliminary data.</text>
</comment>
<evidence type="ECO:0000313" key="1">
    <source>
        <dbReference type="EMBL" id="GBM56803.1"/>
    </source>
</evidence>
<organism evidence="1 2">
    <name type="scientific">Araneus ventricosus</name>
    <name type="common">Orbweaver spider</name>
    <name type="synonym">Epeira ventricosa</name>
    <dbReference type="NCBI Taxonomy" id="182803"/>
    <lineage>
        <taxon>Eukaryota</taxon>
        <taxon>Metazoa</taxon>
        <taxon>Ecdysozoa</taxon>
        <taxon>Arthropoda</taxon>
        <taxon>Chelicerata</taxon>
        <taxon>Arachnida</taxon>
        <taxon>Araneae</taxon>
        <taxon>Araneomorphae</taxon>
        <taxon>Entelegynae</taxon>
        <taxon>Araneoidea</taxon>
        <taxon>Araneidae</taxon>
        <taxon>Araneus</taxon>
    </lineage>
</organism>
<dbReference type="AlphaFoldDB" id="A0A4Y2GTE6"/>
<keyword evidence="2" id="KW-1185">Reference proteome</keyword>
<dbReference type="Proteomes" id="UP000499080">
    <property type="component" value="Unassembled WGS sequence"/>
</dbReference>